<comment type="caution">
    <text evidence="2">The sequence shown here is derived from an EMBL/GenBank/DDBJ whole genome shotgun (WGS) entry which is preliminary data.</text>
</comment>
<sequence>MSSSTGVYRSEPASPVLAHSMLSPSPPSTSTGNQSQPSHDSANSWNLRSDLEKGIECSTDSVVRTGTVIGLSRVRTRNRDDYSESIGQLARDLLCKHLQQQPSPSTSINIPTAFIIHPINFPTFTPEVLLASLLSTTTTPILSREKAIRHLDSVRLLPVFDLTTAAQSITKVSTTLDEIKAQRNPPKKEVYPVLLIIAGLDSLTEAVIRSSNPVKGTAMLAAVLRSLTRLTRVHSSFLSVLLVNVSGVGGVGVSYSSTLQIAKDRGTTAAAGAAAAGAAAASSSDCGVQSMFHPGMALFPSLLLRTLDQGVDTHLLMSTVQNVRVVEVIKDRGGGGTGKWCVWDV</sequence>
<evidence type="ECO:0000256" key="1">
    <source>
        <dbReference type="SAM" id="MobiDB-lite"/>
    </source>
</evidence>
<keyword evidence="3" id="KW-1185">Reference proteome</keyword>
<organism evidence="2 3">
    <name type="scientific">Monascus purpureus</name>
    <name type="common">Red mold</name>
    <name type="synonym">Monascus anka</name>
    <dbReference type="NCBI Taxonomy" id="5098"/>
    <lineage>
        <taxon>Eukaryota</taxon>
        <taxon>Fungi</taxon>
        <taxon>Dikarya</taxon>
        <taxon>Ascomycota</taxon>
        <taxon>Pezizomycotina</taxon>
        <taxon>Eurotiomycetes</taxon>
        <taxon>Eurotiomycetidae</taxon>
        <taxon>Eurotiales</taxon>
        <taxon>Aspergillaceae</taxon>
        <taxon>Monascus</taxon>
    </lineage>
</organism>
<accession>A0A507QVL0</accession>
<reference evidence="2 3" key="1">
    <citation type="submission" date="2019-06" db="EMBL/GenBank/DDBJ databases">
        <title>Wine fermentation using esterase from Monascus purpureus.</title>
        <authorList>
            <person name="Geng C."/>
            <person name="Zhang Y."/>
        </authorList>
    </citation>
    <scope>NUCLEOTIDE SEQUENCE [LARGE SCALE GENOMIC DNA]</scope>
    <source>
        <strain evidence="2">HQ1</strain>
    </source>
</reference>
<dbReference type="Proteomes" id="UP000319663">
    <property type="component" value="Unassembled WGS sequence"/>
</dbReference>
<dbReference type="AlphaFoldDB" id="A0A507QVL0"/>
<gene>
    <name evidence="2" type="ORF">MPDQ_007416</name>
</gene>
<proteinExistence type="predicted"/>
<evidence type="ECO:0000313" key="3">
    <source>
        <dbReference type="Proteomes" id="UP000319663"/>
    </source>
</evidence>
<feature type="compositionally biased region" description="Low complexity" evidence="1">
    <location>
        <begin position="28"/>
        <end position="38"/>
    </location>
</feature>
<feature type="region of interest" description="Disordered" evidence="1">
    <location>
        <begin position="1"/>
        <end position="45"/>
    </location>
</feature>
<protein>
    <submittedName>
        <fullName evidence="2">Uncharacterized protein</fullName>
    </submittedName>
</protein>
<dbReference type="OrthoDB" id="4344093at2759"/>
<dbReference type="EMBL" id="VIFY01000078">
    <property type="protein sequence ID" value="TQB71640.1"/>
    <property type="molecule type" value="Genomic_DNA"/>
</dbReference>
<name>A0A507QVL0_MONPU</name>
<evidence type="ECO:0000313" key="2">
    <source>
        <dbReference type="EMBL" id="TQB71640.1"/>
    </source>
</evidence>